<dbReference type="eggNOG" id="COG0022">
    <property type="taxonomic scope" value="Bacteria"/>
</dbReference>
<dbReference type="CDD" id="cd07036">
    <property type="entry name" value="TPP_PYR_E1-PDHc-beta_like"/>
    <property type="match status" value="1"/>
</dbReference>
<dbReference type="RefSeq" id="WP_017987783.1">
    <property type="nucleotide sequence ID" value="NZ_AQUL01000001.1"/>
</dbReference>
<proteinExistence type="predicted"/>
<dbReference type="GO" id="GO:0000287">
    <property type="term" value="F:magnesium ion binding"/>
    <property type="evidence" value="ECO:0007669"/>
    <property type="project" value="UniProtKB-ARBA"/>
</dbReference>
<evidence type="ECO:0000313" key="9">
    <source>
        <dbReference type="Proteomes" id="UP000062973"/>
    </source>
</evidence>
<dbReference type="SMART" id="SM00861">
    <property type="entry name" value="Transket_pyr"/>
    <property type="match status" value="1"/>
</dbReference>
<reference evidence="8 9" key="1">
    <citation type="submission" date="2014-07" db="EMBL/GenBank/DDBJ databases">
        <title>Whole Genome Sequence of the Amycolatopsis methanolica 239.</title>
        <authorList>
            <person name="Tang B."/>
        </authorList>
    </citation>
    <scope>NUCLEOTIDE SEQUENCE [LARGE SCALE GENOMIC DNA]</scope>
    <source>
        <strain evidence="8 9">239</strain>
    </source>
</reference>
<evidence type="ECO:0000256" key="2">
    <source>
        <dbReference type="ARBA" id="ARBA00012945"/>
    </source>
</evidence>
<dbReference type="PANTHER" id="PTHR43257:SF2">
    <property type="entry name" value="PYRUVATE DEHYDROGENASE E1 COMPONENT SUBUNIT BETA"/>
    <property type="match status" value="1"/>
</dbReference>
<gene>
    <name evidence="8" type="primary">bkdA</name>
    <name evidence="8" type="ORF">AMETH_1829</name>
</gene>
<dbReference type="Pfam" id="PF02779">
    <property type="entry name" value="Transket_pyr"/>
    <property type="match status" value="1"/>
</dbReference>
<dbReference type="Gene3D" id="3.40.50.920">
    <property type="match status" value="1"/>
</dbReference>
<keyword evidence="5" id="KW-0786">Thiamine pyrophosphate</keyword>
<evidence type="ECO:0000259" key="7">
    <source>
        <dbReference type="SMART" id="SM00861"/>
    </source>
</evidence>
<dbReference type="InterPro" id="IPR029061">
    <property type="entry name" value="THDP-binding"/>
</dbReference>
<evidence type="ECO:0000256" key="4">
    <source>
        <dbReference type="ARBA" id="ARBA00023002"/>
    </source>
</evidence>
<name>A0A076MSH8_AMYME</name>
<dbReference type="Pfam" id="PF00676">
    <property type="entry name" value="E1_dh"/>
    <property type="match status" value="1"/>
</dbReference>
<dbReference type="InterPro" id="IPR009014">
    <property type="entry name" value="Transketo_C/PFOR_II"/>
</dbReference>
<protein>
    <recommendedName>
        <fullName evidence="2">dihydrolipoyllysine-residue succinyltransferase</fullName>
        <ecNumber evidence="2">2.3.1.61</ecNumber>
    </recommendedName>
</protein>
<dbReference type="InterPro" id="IPR033248">
    <property type="entry name" value="Transketolase_C"/>
</dbReference>
<dbReference type="Gene3D" id="3.40.50.970">
    <property type="match status" value="2"/>
</dbReference>
<dbReference type="PANTHER" id="PTHR43257">
    <property type="entry name" value="PYRUVATE DEHYDROGENASE E1 COMPONENT BETA SUBUNIT"/>
    <property type="match status" value="1"/>
</dbReference>
<sequence>MTSTQASDVGADVAAQTEMYRRMRLIRQFEDRASRLYRVNQIPGFLHLSIGQEATAVGACWPLDDRDVVTSTHRGHGHCIAKGLDVTGMFAELMGRSTGTCRGRGGSMHIADPRKGIFGANGIVAAGLPIATGAATAAQLRSRGGVVVAFFGDGAVAQGMFHEAVNLAAVWQLPIIFFCENNHYAEFSAAKDQHRATLADRARGYGIDFAHVDGNDVVAVADTVSGLVRDLRAGGGPVLVEAETYRWHGHYEGDPERYREPAELTEWKMRDPLTVLAARLAPDRVAEIDREVDAVIDAAVEQAQAADEPEPETLHHFVGVPREPVPEPPEPDGEVFRTMDAVREALEHELAADEDVFLAGIDVGAGGNVFGLTRGLAEAYPGRVRDTPISESAIIGAGVGSAMAGLRPVVELMYFDFLGVCLDQLMNQAAKLRFMTGGAVSMPLVVRTQFGAGKSSGSQHSQSLEALLAHIPGLTVVMPSTPADTYGLLRAAIRDPNPVVFVENRLLYGRKGPRPRPGHLVPLGKAAIRREGTDVTLVSYSKLVHECTAVAEQLAQDGISVEVIDLRTIAPLDTETVLRSLAKTGRLVVAHQAVEAFGVGAELAAVAAEHGFWTLDAPVLRVGAAHTPAPYAPSLEREWLPDQERIAAAVRKSVLG</sequence>
<dbReference type="NCBIfam" id="NF006667">
    <property type="entry name" value="PRK09212.1"/>
    <property type="match status" value="1"/>
</dbReference>
<comment type="cofactor">
    <cofactor evidence="1">
        <name>thiamine diphosphate</name>
        <dbReference type="ChEBI" id="CHEBI:58937"/>
    </cofactor>
</comment>
<dbReference type="HOGENOM" id="CLU_012907_2_1_11"/>
<dbReference type="InterPro" id="IPR005475">
    <property type="entry name" value="Transketolase-like_Pyr-bd"/>
</dbReference>
<dbReference type="SUPFAM" id="SSF52922">
    <property type="entry name" value="TK C-terminal domain-like"/>
    <property type="match status" value="1"/>
</dbReference>
<dbReference type="SUPFAM" id="SSF52518">
    <property type="entry name" value="Thiamin diphosphate-binding fold (THDP-binding)"/>
    <property type="match status" value="2"/>
</dbReference>
<dbReference type="InterPro" id="IPR001017">
    <property type="entry name" value="DH_E1"/>
</dbReference>
<dbReference type="Pfam" id="PF02780">
    <property type="entry name" value="Transketolase_C"/>
    <property type="match status" value="1"/>
</dbReference>
<dbReference type="PATRIC" id="fig|1068978.7.peg.1937"/>
<evidence type="ECO:0000256" key="3">
    <source>
        <dbReference type="ARBA" id="ARBA00022532"/>
    </source>
</evidence>
<dbReference type="FunFam" id="3.40.50.920:FF:000001">
    <property type="entry name" value="Pyruvate dehydrogenase E1 beta subunit"/>
    <property type="match status" value="1"/>
</dbReference>
<dbReference type="EC" id="2.3.1.61" evidence="2"/>
<dbReference type="GeneID" id="301842993"/>
<feature type="domain" description="Transketolase-like pyrimidine-binding" evidence="7">
    <location>
        <begin position="336"/>
        <end position="510"/>
    </location>
</feature>
<dbReference type="Proteomes" id="UP000062973">
    <property type="component" value="Chromosome"/>
</dbReference>
<organism evidence="8 9">
    <name type="scientific">Amycolatopsis methanolica 239</name>
    <dbReference type="NCBI Taxonomy" id="1068978"/>
    <lineage>
        <taxon>Bacteria</taxon>
        <taxon>Bacillati</taxon>
        <taxon>Actinomycetota</taxon>
        <taxon>Actinomycetes</taxon>
        <taxon>Pseudonocardiales</taxon>
        <taxon>Pseudonocardiaceae</taxon>
        <taxon>Amycolatopsis</taxon>
        <taxon>Amycolatopsis methanolica group</taxon>
    </lineage>
</organism>
<dbReference type="GO" id="GO:0006099">
    <property type="term" value="P:tricarboxylic acid cycle"/>
    <property type="evidence" value="ECO:0007669"/>
    <property type="project" value="UniProtKB-KW"/>
</dbReference>
<keyword evidence="4" id="KW-0560">Oxidoreductase</keyword>
<dbReference type="KEGG" id="amq:AMETH_1829"/>
<evidence type="ECO:0000256" key="1">
    <source>
        <dbReference type="ARBA" id="ARBA00001964"/>
    </source>
</evidence>
<evidence type="ECO:0000256" key="5">
    <source>
        <dbReference type="ARBA" id="ARBA00023052"/>
    </source>
</evidence>
<evidence type="ECO:0000256" key="6">
    <source>
        <dbReference type="ARBA" id="ARBA00051911"/>
    </source>
</evidence>
<dbReference type="STRING" id="1068978.AMETH_1829"/>
<dbReference type="OrthoDB" id="9766715at2"/>
<dbReference type="GO" id="GO:0004149">
    <property type="term" value="F:dihydrolipoyllysine-residue succinyltransferase activity"/>
    <property type="evidence" value="ECO:0007669"/>
    <property type="project" value="UniProtKB-EC"/>
</dbReference>
<dbReference type="FunFam" id="3.40.50.970:FF:000001">
    <property type="entry name" value="Pyruvate dehydrogenase E1 beta subunit"/>
    <property type="match status" value="1"/>
</dbReference>
<keyword evidence="3" id="KW-0816">Tricarboxylic acid cycle</keyword>
<dbReference type="AlphaFoldDB" id="A0A076MSH8"/>
<dbReference type="GO" id="GO:0004591">
    <property type="term" value="F:oxoglutarate dehydrogenase (succinyl-transferring) activity"/>
    <property type="evidence" value="ECO:0007669"/>
    <property type="project" value="UniProtKB-EC"/>
</dbReference>
<keyword evidence="9" id="KW-1185">Reference proteome</keyword>
<dbReference type="eggNOG" id="COG1071">
    <property type="taxonomic scope" value="Bacteria"/>
</dbReference>
<accession>A0A076MSH8</accession>
<evidence type="ECO:0000313" key="8">
    <source>
        <dbReference type="EMBL" id="AIJ21921.1"/>
    </source>
</evidence>
<comment type="catalytic activity">
    <reaction evidence="6">
        <text>N(6)-[(R)-lipoyl]-L-lysyl-[protein] + 2-oxoglutarate + H(+) = N(6)-[(R)-S(8)-succinyldihydrolipoyl]-L-lysyl-[protein] + CO2</text>
        <dbReference type="Rhea" id="RHEA:12188"/>
        <dbReference type="Rhea" id="RHEA-COMP:10474"/>
        <dbReference type="Rhea" id="RHEA-COMP:20092"/>
        <dbReference type="ChEBI" id="CHEBI:15378"/>
        <dbReference type="ChEBI" id="CHEBI:16526"/>
        <dbReference type="ChEBI" id="CHEBI:16810"/>
        <dbReference type="ChEBI" id="CHEBI:83099"/>
        <dbReference type="ChEBI" id="CHEBI:83120"/>
        <dbReference type="EC" id="1.2.4.2"/>
    </reaction>
</comment>
<dbReference type="EMBL" id="CP009110">
    <property type="protein sequence ID" value="AIJ21921.1"/>
    <property type="molecule type" value="Genomic_DNA"/>
</dbReference>
<dbReference type="CDD" id="cd02000">
    <property type="entry name" value="TPP_E1_PDC_ADC_BCADC"/>
    <property type="match status" value="1"/>
</dbReference>